<proteinExistence type="predicted"/>
<sequence>LLREHCRLPTPPYLAHPPDATAAIRPPAAIPTANAARRNPRPPCEGC</sequence>
<reference evidence="2 3" key="1">
    <citation type="journal article" date="2018" name="Nat. Genet.">
        <title>Extensive intraspecific gene order and gene structural variations between Mo17 and other maize genomes.</title>
        <authorList>
            <person name="Sun S."/>
            <person name="Zhou Y."/>
            <person name="Chen J."/>
            <person name="Shi J."/>
            <person name="Zhao H."/>
            <person name="Zhao H."/>
            <person name="Song W."/>
            <person name="Zhang M."/>
            <person name="Cui Y."/>
            <person name="Dong X."/>
            <person name="Liu H."/>
            <person name="Ma X."/>
            <person name="Jiao Y."/>
            <person name="Wang B."/>
            <person name="Wei X."/>
            <person name="Stein J.C."/>
            <person name="Glaubitz J.C."/>
            <person name="Lu F."/>
            <person name="Yu G."/>
            <person name="Liang C."/>
            <person name="Fengler K."/>
            <person name="Li B."/>
            <person name="Rafalski A."/>
            <person name="Schnable P.S."/>
            <person name="Ware D.H."/>
            <person name="Buckler E.S."/>
            <person name="Lai J."/>
        </authorList>
    </citation>
    <scope>NUCLEOTIDE SEQUENCE [LARGE SCALE GENOMIC DNA]</scope>
    <source>
        <strain evidence="3">cv. Missouri 17</strain>
        <tissue evidence="2">Seedling</tissue>
    </source>
</reference>
<name>A0A3L6GFY1_MAIZE</name>
<dbReference type="Proteomes" id="UP000251960">
    <property type="component" value="Chromosome 10"/>
</dbReference>
<organism evidence="2 3">
    <name type="scientific">Zea mays</name>
    <name type="common">Maize</name>
    <dbReference type="NCBI Taxonomy" id="4577"/>
    <lineage>
        <taxon>Eukaryota</taxon>
        <taxon>Viridiplantae</taxon>
        <taxon>Streptophyta</taxon>
        <taxon>Embryophyta</taxon>
        <taxon>Tracheophyta</taxon>
        <taxon>Spermatophyta</taxon>
        <taxon>Magnoliopsida</taxon>
        <taxon>Liliopsida</taxon>
        <taxon>Poales</taxon>
        <taxon>Poaceae</taxon>
        <taxon>PACMAD clade</taxon>
        <taxon>Panicoideae</taxon>
        <taxon>Andropogonodae</taxon>
        <taxon>Andropogoneae</taxon>
        <taxon>Tripsacinae</taxon>
        <taxon>Zea</taxon>
    </lineage>
</organism>
<dbReference type="EMBL" id="NCVQ01000002">
    <property type="protein sequence ID" value="PWZ46255.1"/>
    <property type="molecule type" value="Genomic_DNA"/>
</dbReference>
<comment type="caution">
    <text evidence="2">The sequence shown here is derived from an EMBL/GenBank/DDBJ whole genome shotgun (WGS) entry which is preliminary data.</text>
</comment>
<protein>
    <submittedName>
        <fullName evidence="2">Uncharacterized protein</fullName>
    </submittedName>
</protein>
<gene>
    <name evidence="2" type="ORF">Zm00014a_036342</name>
</gene>
<evidence type="ECO:0000313" key="2">
    <source>
        <dbReference type="EMBL" id="PWZ46255.1"/>
    </source>
</evidence>
<accession>A0A3L6GFY1</accession>
<dbReference type="AlphaFoldDB" id="A0A3L6GFY1"/>
<evidence type="ECO:0000313" key="3">
    <source>
        <dbReference type="Proteomes" id="UP000251960"/>
    </source>
</evidence>
<feature type="non-terminal residue" evidence="2">
    <location>
        <position position="1"/>
    </location>
</feature>
<evidence type="ECO:0000256" key="1">
    <source>
        <dbReference type="SAM" id="MobiDB-lite"/>
    </source>
</evidence>
<feature type="region of interest" description="Disordered" evidence="1">
    <location>
        <begin position="1"/>
        <end position="21"/>
    </location>
</feature>